<dbReference type="VEuPathDB" id="TrichDB:TVAG_148020"/>
<evidence type="ECO:0008006" key="3">
    <source>
        <dbReference type="Google" id="ProtNLM"/>
    </source>
</evidence>
<evidence type="ECO:0000313" key="2">
    <source>
        <dbReference type="Proteomes" id="UP000001542"/>
    </source>
</evidence>
<dbReference type="InParanoid" id="A2FQW0"/>
<dbReference type="KEGG" id="tva:4750415"/>
<protein>
    <recommendedName>
        <fullName evidence="3">Ubiquitin-like domain-containing protein</fullName>
    </recommendedName>
</protein>
<dbReference type="RefSeq" id="XP_001305629.1">
    <property type="nucleotide sequence ID" value="XM_001305628.1"/>
</dbReference>
<sequence>MAARYIEIDNSSNSVNEETITIRITGREKTIISISNYKPISIIDEFMDNKGYRFVYNGMILNPALSFAFYKIKNNSLIFAVKGKESNLDTEKKSNSQIDKTHQLKDYFQRNWAHHFANPEQAFENSQNPSIVKEALRIHDLSLERKESSISEFRKLTSHFREETRINENRIKSRYQAAD</sequence>
<dbReference type="EMBL" id="DS113952">
    <property type="protein sequence ID" value="EAX92699.1"/>
    <property type="molecule type" value="Genomic_DNA"/>
</dbReference>
<dbReference type="VEuPathDB" id="TrichDB:TVAGG3_0959580"/>
<reference evidence="1" key="1">
    <citation type="submission" date="2006-10" db="EMBL/GenBank/DDBJ databases">
        <authorList>
            <person name="Amadeo P."/>
            <person name="Zhao Q."/>
            <person name="Wortman J."/>
            <person name="Fraser-Liggett C."/>
            <person name="Carlton J."/>
        </authorList>
    </citation>
    <scope>NUCLEOTIDE SEQUENCE</scope>
    <source>
        <strain evidence="1">G3</strain>
    </source>
</reference>
<reference evidence="1" key="2">
    <citation type="journal article" date="2007" name="Science">
        <title>Draft genome sequence of the sexually transmitted pathogen Trichomonas vaginalis.</title>
        <authorList>
            <person name="Carlton J.M."/>
            <person name="Hirt R.P."/>
            <person name="Silva J.C."/>
            <person name="Delcher A.L."/>
            <person name="Schatz M."/>
            <person name="Zhao Q."/>
            <person name="Wortman J.R."/>
            <person name="Bidwell S.L."/>
            <person name="Alsmark U.C.M."/>
            <person name="Besteiro S."/>
            <person name="Sicheritz-Ponten T."/>
            <person name="Noel C.J."/>
            <person name="Dacks J.B."/>
            <person name="Foster P.G."/>
            <person name="Simillion C."/>
            <person name="Van de Peer Y."/>
            <person name="Miranda-Saavedra D."/>
            <person name="Barton G.J."/>
            <person name="Westrop G.D."/>
            <person name="Mueller S."/>
            <person name="Dessi D."/>
            <person name="Fiori P.L."/>
            <person name="Ren Q."/>
            <person name="Paulsen I."/>
            <person name="Zhang H."/>
            <person name="Bastida-Corcuera F.D."/>
            <person name="Simoes-Barbosa A."/>
            <person name="Brown M.T."/>
            <person name="Hayes R.D."/>
            <person name="Mukherjee M."/>
            <person name="Okumura C.Y."/>
            <person name="Schneider R."/>
            <person name="Smith A.J."/>
            <person name="Vanacova S."/>
            <person name="Villalvazo M."/>
            <person name="Haas B.J."/>
            <person name="Pertea M."/>
            <person name="Feldblyum T.V."/>
            <person name="Utterback T.R."/>
            <person name="Shu C.L."/>
            <person name="Osoegawa K."/>
            <person name="de Jong P.J."/>
            <person name="Hrdy I."/>
            <person name="Horvathova L."/>
            <person name="Zubacova Z."/>
            <person name="Dolezal P."/>
            <person name="Malik S.B."/>
            <person name="Logsdon J.M. Jr."/>
            <person name="Henze K."/>
            <person name="Gupta A."/>
            <person name="Wang C.C."/>
            <person name="Dunne R.L."/>
            <person name="Upcroft J.A."/>
            <person name="Upcroft P."/>
            <person name="White O."/>
            <person name="Salzberg S.L."/>
            <person name="Tang P."/>
            <person name="Chiu C.-H."/>
            <person name="Lee Y.-S."/>
            <person name="Embley T.M."/>
            <person name="Coombs G.H."/>
            <person name="Mottram J.C."/>
            <person name="Tachezy J."/>
            <person name="Fraser-Liggett C.M."/>
            <person name="Johnson P.J."/>
        </authorList>
    </citation>
    <scope>NUCLEOTIDE SEQUENCE [LARGE SCALE GENOMIC DNA]</scope>
    <source>
        <strain evidence="1">G3</strain>
    </source>
</reference>
<keyword evidence="2" id="KW-1185">Reference proteome</keyword>
<organism evidence="1 2">
    <name type="scientific">Trichomonas vaginalis (strain ATCC PRA-98 / G3)</name>
    <dbReference type="NCBI Taxonomy" id="412133"/>
    <lineage>
        <taxon>Eukaryota</taxon>
        <taxon>Metamonada</taxon>
        <taxon>Parabasalia</taxon>
        <taxon>Trichomonadida</taxon>
        <taxon>Trichomonadidae</taxon>
        <taxon>Trichomonas</taxon>
    </lineage>
</organism>
<dbReference type="SMR" id="A2FQW0"/>
<gene>
    <name evidence="1" type="ORF">TVAG_148020</name>
</gene>
<proteinExistence type="predicted"/>
<evidence type="ECO:0000313" key="1">
    <source>
        <dbReference type="EMBL" id="EAX92699.1"/>
    </source>
</evidence>
<accession>A2FQW0</accession>
<dbReference type="AlphaFoldDB" id="A2FQW0"/>
<name>A2FQW0_TRIV3</name>
<dbReference type="Proteomes" id="UP000001542">
    <property type="component" value="Unassembled WGS sequence"/>
</dbReference>
<dbReference type="OrthoDB" id="10648333at2759"/>